<reference evidence="1" key="1">
    <citation type="submission" date="2015-04" db="UniProtKB">
        <authorList>
            <consortium name="EnsemblPlants"/>
        </authorList>
    </citation>
    <scope>IDENTIFICATION</scope>
</reference>
<keyword evidence="2" id="KW-1185">Reference proteome</keyword>
<evidence type="ECO:0000313" key="2">
    <source>
        <dbReference type="Proteomes" id="UP000026962"/>
    </source>
</evidence>
<organism evidence="1">
    <name type="scientific">Oryza punctata</name>
    <name type="common">Red rice</name>
    <dbReference type="NCBI Taxonomy" id="4537"/>
    <lineage>
        <taxon>Eukaryota</taxon>
        <taxon>Viridiplantae</taxon>
        <taxon>Streptophyta</taxon>
        <taxon>Embryophyta</taxon>
        <taxon>Tracheophyta</taxon>
        <taxon>Spermatophyta</taxon>
        <taxon>Magnoliopsida</taxon>
        <taxon>Liliopsida</taxon>
        <taxon>Poales</taxon>
        <taxon>Poaceae</taxon>
        <taxon>BOP clade</taxon>
        <taxon>Oryzoideae</taxon>
        <taxon>Oryzeae</taxon>
        <taxon>Oryzinae</taxon>
        <taxon>Oryza</taxon>
    </lineage>
</organism>
<accession>A0A0E0JQN2</accession>
<dbReference type="EnsemblPlants" id="OPUNC01G35010.1">
    <property type="protein sequence ID" value="OPUNC01G35010.1"/>
    <property type="gene ID" value="OPUNC01G35010"/>
</dbReference>
<protein>
    <submittedName>
        <fullName evidence="1">Uncharacterized protein</fullName>
    </submittedName>
</protein>
<dbReference type="AlphaFoldDB" id="A0A0E0JQN2"/>
<evidence type="ECO:0000313" key="1">
    <source>
        <dbReference type="EnsemblPlants" id="OPUNC01G35010.1"/>
    </source>
</evidence>
<sequence>MAYLASVLGALARAECQFGQPSPAAFSSQRAAAFSPLRRHRRYLVDPLSTTRFQSVTVVLTMGESTELEKKDLAWWKQQGALVGHGSHVTTGS</sequence>
<dbReference type="HOGENOM" id="CLU_2403425_0_0_1"/>
<dbReference type="Proteomes" id="UP000026962">
    <property type="component" value="Chromosome 1"/>
</dbReference>
<name>A0A0E0JQN2_ORYPU</name>
<proteinExistence type="predicted"/>
<dbReference type="Gramene" id="OPUNC01G35010.1">
    <property type="protein sequence ID" value="OPUNC01G35010.1"/>
    <property type="gene ID" value="OPUNC01G35010"/>
</dbReference>
<reference evidence="1" key="2">
    <citation type="submission" date="2018-05" db="EMBL/GenBank/DDBJ databases">
        <title>OpunRS2 (Oryza punctata Reference Sequence Version 2).</title>
        <authorList>
            <person name="Zhang J."/>
            <person name="Kudrna D."/>
            <person name="Lee S."/>
            <person name="Talag J."/>
            <person name="Welchert J."/>
            <person name="Wing R.A."/>
        </authorList>
    </citation>
    <scope>NUCLEOTIDE SEQUENCE [LARGE SCALE GENOMIC DNA]</scope>
</reference>